<organism evidence="2 3">
    <name type="scientific">Sphingomonas aerophila</name>
    <dbReference type="NCBI Taxonomy" id="1344948"/>
    <lineage>
        <taxon>Bacteria</taxon>
        <taxon>Pseudomonadati</taxon>
        <taxon>Pseudomonadota</taxon>
        <taxon>Alphaproteobacteria</taxon>
        <taxon>Sphingomonadales</taxon>
        <taxon>Sphingomonadaceae</taxon>
        <taxon>Sphingomonas</taxon>
    </lineage>
</organism>
<name>A0A7W9BGF4_9SPHN</name>
<reference evidence="2 3" key="1">
    <citation type="submission" date="2020-08" db="EMBL/GenBank/DDBJ databases">
        <title>Genomic Encyclopedia of Type Strains, Phase IV (KMG-IV): sequencing the most valuable type-strain genomes for metagenomic binning, comparative biology and taxonomic classification.</title>
        <authorList>
            <person name="Goeker M."/>
        </authorList>
    </citation>
    <scope>NUCLEOTIDE SEQUENCE [LARGE SCALE GENOMIC DNA]</scope>
    <source>
        <strain evidence="2 3">DSM 100044</strain>
    </source>
</reference>
<accession>A0A7W9BGF4</accession>
<evidence type="ECO:0000313" key="2">
    <source>
        <dbReference type="EMBL" id="MBB5716578.1"/>
    </source>
</evidence>
<keyword evidence="3" id="KW-1185">Reference proteome</keyword>
<dbReference type="AlphaFoldDB" id="A0A7W9BGF4"/>
<feature type="compositionally biased region" description="Low complexity" evidence="1">
    <location>
        <begin position="39"/>
        <end position="55"/>
    </location>
</feature>
<evidence type="ECO:0000256" key="1">
    <source>
        <dbReference type="SAM" id="MobiDB-lite"/>
    </source>
</evidence>
<gene>
    <name evidence="2" type="ORF">FHS94_003448</name>
</gene>
<comment type="caution">
    <text evidence="2">The sequence shown here is derived from an EMBL/GenBank/DDBJ whole genome shotgun (WGS) entry which is preliminary data.</text>
</comment>
<dbReference type="EMBL" id="JACIJK010000012">
    <property type="protein sequence ID" value="MBB5716578.1"/>
    <property type="molecule type" value="Genomic_DNA"/>
</dbReference>
<dbReference type="RefSeq" id="WP_184059978.1">
    <property type="nucleotide sequence ID" value="NZ_JACIJK010000012.1"/>
</dbReference>
<protein>
    <submittedName>
        <fullName evidence="2">Uncharacterized protein</fullName>
    </submittedName>
</protein>
<sequence length="76" mass="7198">MISDNSNDRAPQAETERPSAESGNSSSAVRGTSSAAASGVTGDDAGAGLVGGADAYPSDGASPDRGGSAGTADKPE</sequence>
<dbReference type="Proteomes" id="UP000546200">
    <property type="component" value="Unassembled WGS sequence"/>
</dbReference>
<feature type="region of interest" description="Disordered" evidence="1">
    <location>
        <begin position="1"/>
        <end position="76"/>
    </location>
</feature>
<feature type="compositionally biased region" description="Polar residues" evidence="1">
    <location>
        <begin position="21"/>
        <end position="36"/>
    </location>
</feature>
<proteinExistence type="predicted"/>
<evidence type="ECO:0000313" key="3">
    <source>
        <dbReference type="Proteomes" id="UP000546200"/>
    </source>
</evidence>